<evidence type="ECO:0000259" key="16">
    <source>
        <dbReference type="Pfam" id="PF00593"/>
    </source>
</evidence>
<feature type="signal peptide" evidence="15">
    <location>
        <begin position="1"/>
        <end position="35"/>
    </location>
</feature>
<dbReference type="InterPro" id="IPR037066">
    <property type="entry name" value="Plug_dom_sf"/>
</dbReference>
<evidence type="ECO:0000313" key="19">
    <source>
        <dbReference type="Proteomes" id="UP000604481"/>
    </source>
</evidence>
<dbReference type="PANTHER" id="PTHR32552">
    <property type="entry name" value="FERRICHROME IRON RECEPTOR-RELATED"/>
    <property type="match status" value="1"/>
</dbReference>
<evidence type="ECO:0000256" key="3">
    <source>
        <dbReference type="ARBA" id="ARBA00022448"/>
    </source>
</evidence>
<evidence type="ECO:0000313" key="18">
    <source>
        <dbReference type="EMBL" id="MBE9608540.1"/>
    </source>
</evidence>
<keyword evidence="5" id="KW-0410">Iron transport</keyword>
<evidence type="ECO:0000256" key="6">
    <source>
        <dbReference type="ARBA" id="ARBA00022692"/>
    </source>
</evidence>
<dbReference type="EMBL" id="JADFUA010000002">
    <property type="protein sequence ID" value="MBE9608540.1"/>
    <property type="molecule type" value="Genomic_DNA"/>
</dbReference>
<evidence type="ECO:0000256" key="10">
    <source>
        <dbReference type="ARBA" id="ARBA00023136"/>
    </source>
</evidence>
<comment type="similarity">
    <text evidence="2 13 14">Belongs to the TonB-dependent receptor family.</text>
</comment>
<evidence type="ECO:0000259" key="17">
    <source>
        <dbReference type="Pfam" id="PF07715"/>
    </source>
</evidence>
<reference evidence="18 19" key="1">
    <citation type="submission" date="2020-10" db="EMBL/GenBank/DDBJ databases">
        <title>The genome sequence of Chitinilyticum litopenaei 4Y14.</title>
        <authorList>
            <person name="Liu Y."/>
        </authorList>
    </citation>
    <scope>NUCLEOTIDE SEQUENCE [LARGE SCALE GENOMIC DNA]</scope>
    <source>
        <strain evidence="18 19">4Y14</strain>
    </source>
</reference>
<keyword evidence="7" id="KW-0408">Iron</keyword>
<evidence type="ECO:0000256" key="5">
    <source>
        <dbReference type="ARBA" id="ARBA00022496"/>
    </source>
</evidence>
<dbReference type="Gene3D" id="2.170.130.10">
    <property type="entry name" value="TonB-dependent receptor, plug domain"/>
    <property type="match status" value="1"/>
</dbReference>
<dbReference type="SUPFAM" id="SSF56935">
    <property type="entry name" value="Porins"/>
    <property type="match status" value="1"/>
</dbReference>
<keyword evidence="3 13" id="KW-0813">Transport</keyword>
<dbReference type="InterPro" id="IPR036942">
    <property type="entry name" value="Beta-barrel_TonB_sf"/>
</dbReference>
<dbReference type="InterPro" id="IPR012910">
    <property type="entry name" value="Plug_dom"/>
</dbReference>
<keyword evidence="11 18" id="KW-0675">Receptor</keyword>
<evidence type="ECO:0000256" key="14">
    <source>
        <dbReference type="RuleBase" id="RU003357"/>
    </source>
</evidence>
<dbReference type="AlphaFoldDB" id="A0A8J7FY07"/>
<proteinExistence type="inferred from homology"/>
<feature type="domain" description="TonB-dependent receptor-like beta-barrel" evidence="16">
    <location>
        <begin position="234"/>
        <end position="659"/>
    </location>
</feature>
<dbReference type="InterPro" id="IPR039426">
    <property type="entry name" value="TonB-dep_rcpt-like"/>
</dbReference>
<dbReference type="Proteomes" id="UP000604481">
    <property type="component" value="Unassembled WGS sequence"/>
</dbReference>
<gene>
    <name evidence="18" type="ORF">INR99_04190</name>
</gene>
<evidence type="ECO:0000256" key="4">
    <source>
        <dbReference type="ARBA" id="ARBA00022452"/>
    </source>
</evidence>
<sequence length="709" mass="78021">MTCTTLFRRPHRPAILGLRPLYGAFLAALPLLAQADPTTVLDEVVVTATREAGPLATAPISIGLISEKTIIEIKPTFIGQVLDKIPGVHMPDLGNEQHNMSIRQPMSYSAVYQYLEDGIPIRPVGIFNHNALYEINLPSAGGIEVLRGPASSLYGSNAVGGAVNFTSAAPTTTPLFESSFQGSNQGYRRLDVTASNSRDDSGLRIAGYVAHRGNSWQDYSSMDKSALTLRADHWISDTILWKNLLSYSALDTDMPGSLNETDYNSRPGYSYQSFTYRDVAALRASTTLEGEFNPQGYSSATLYVRNNRTDQLPSYLIFNTGPDSARGRTTENRFQSLGLSAFHRQQWGNFRATLGTLLERSPNDQSETNLNIRRDPLTGKYLDYQTGAVRRDYHVDLGNAALYADFGYQISPDFGINAGARYDRVSYDYTNALPASATTGAPSQTQSFAQTSPKFGFTWAASKAAFVYGGYSRGFTPPEISSLFGSAVRPDLQSATFDQLELGLRLQPLAGLKLDAAIYRLEGQDELVNYSLAPGRSEPRNAGRTRHEGLELGVNWQFAESFSAALAGQYARHIYLEYQPSAVENYAGKDIPAAPRWQGTFELAYRPSAQLRIALETAYLGKYWMDNRNMVSYAGHTLLNLRSEFQWHNWTLWAQALNLGNVHYAEMAASSYKGMGAHDGDTQDSYTPGAPRSVFIGLAYRFAGPKGAQ</sequence>
<dbReference type="Pfam" id="PF07715">
    <property type="entry name" value="Plug"/>
    <property type="match status" value="1"/>
</dbReference>
<feature type="chain" id="PRO_5035296564" evidence="15">
    <location>
        <begin position="36"/>
        <end position="709"/>
    </location>
</feature>
<protein>
    <submittedName>
        <fullName evidence="18">TonB-dependent receptor</fullName>
    </submittedName>
</protein>
<evidence type="ECO:0000256" key="1">
    <source>
        <dbReference type="ARBA" id="ARBA00004571"/>
    </source>
</evidence>
<dbReference type="PROSITE" id="PS52016">
    <property type="entry name" value="TONB_DEPENDENT_REC_3"/>
    <property type="match status" value="1"/>
</dbReference>
<evidence type="ECO:0000256" key="8">
    <source>
        <dbReference type="ARBA" id="ARBA00023065"/>
    </source>
</evidence>
<dbReference type="PANTHER" id="PTHR32552:SF81">
    <property type="entry name" value="TONB-DEPENDENT OUTER MEMBRANE RECEPTOR"/>
    <property type="match status" value="1"/>
</dbReference>
<evidence type="ECO:0000256" key="15">
    <source>
        <dbReference type="SAM" id="SignalP"/>
    </source>
</evidence>
<keyword evidence="6 13" id="KW-0812">Transmembrane</keyword>
<keyword evidence="10 13" id="KW-0472">Membrane</keyword>
<evidence type="ECO:0000256" key="11">
    <source>
        <dbReference type="ARBA" id="ARBA00023170"/>
    </source>
</evidence>
<evidence type="ECO:0000256" key="2">
    <source>
        <dbReference type="ARBA" id="ARBA00009810"/>
    </source>
</evidence>
<dbReference type="Pfam" id="PF00593">
    <property type="entry name" value="TonB_dep_Rec_b-barrel"/>
    <property type="match status" value="1"/>
</dbReference>
<keyword evidence="9 14" id="KW-0798">TonB box</keyword>
<feature type="domain" description="TonB-dependent receptor plug" evidence="17">
    <location>
        <begin position="56"/>
        <end position="162"/>
    </location>
</feature>
<evidence type="ECO:0000256" key="9">
    <source>
        <dbReference type="ARBA" id="ARBA00023077"/>
    </source>
</evidence>
<keyword evidence="8" id="KW-0406">Ion transport</keyword>
<keyword evidence="19" id="KW-1185">Reference proteome</keyword>
<organism evidence="18 19">
    <name type="scientific">Chitinilyticum piscinae</name>
    <dbReference type="NCBI Taxonomy" id="2866724"/>
    <lineage>
        <taxon>Bacteria</taxon>
        <taxon>Pseudomonadati</taxon>
        <taxon>Pseudomonadota</taxon>
        <taxon>Betaproteobacteria</taxon>
        <taxon>Neisseriales</taxon>
        <taxon>Chitinibacteraceae</taxon>
        <taxon>Chitinilyticum</taxon>
    </lineage>
</organism>
<keyword evidence="12 13" id="KW-0998">Cell outer membrane</keyword>
<dbReference type="RefSeq" id="WP_194115057.1">
    <property type="nucleotide sequence ID" value="NZ_JADFUA010000002.1"/>
</dbReference>
<comment type="subcellular location">
    <subcellularLocation>
        <location evidence="1 13">Cell outer membrane</location>
        <topology evidence="1 13">Multi-pass membrane protein</topology>
    </subcellularLocation>
</comment>
<keyword evidence="15" id="KW-0732">Signal</keyword>
<evidence type="ECO:0000256" key="12">
    <source>
        <dbReference type="ARBA" id="ARBA00023237"/>
    </source>
</evidence>
<dbReference type="Gene3D" id="2.40.170.20">
    <property type="entry name" value="TonB-dependent receptor, beta-barrel domain"/>
    <property type="match status" value="1"/>
</dbReference>
<dbReference type="GO" id="GO:0009279">
    <property type="term" value="C:cell outer membrane"/>
    <property type="evidence" value="ECO:0007669"/>
    <property type="project" value="UniProtKB-SubCell"/>
</dbReference>
<keyword evidence="4 13" id="KW-1134">Transmembrane beta strand</keyword>
<dbReference type="InterPro" id="IPR000531">
    <property type="entry name" value="Beta-barrel_TonB"/>
</dbReference>
<name>A0A8J7FY07_9NEIS</name>
<accession>A0A8J7FY07</accession>
<comment type="caution">
    <text evidence="18">The sequence shown here is derived from an EMBL/GenBank/DDBJ whole genome shotgun (WGS) entry which is preliminary data.</text>
</comment>
<evidence type="ECO:0000256" key="7">
    <source>
        <dbReference type="ARBA" id="ARBA00023004"/>
    </source>
</evidence>
<evidence type="ECO:0000256" key="13">
    <source>
        <dbReference type="PROSITE-ProRule" id="PRU01360"/>
    </source>
</evidence>
<dbReference type="GO" id="GO:0006826">
    <property type="term" value="P:iron ion transport"/>
    <property type="evidence" value="ECO:0007669"/>
    <property type="project" value="UniProtKB-KW"/>
</dbReference>